<gene>
    <name evidence="2" type="ORF">F5972_29945</name>
</gene>
<evidence type="ECO:0000313" key="3">
    <source>
        <dbReference type="Proteomes" id="UP000327011"/>
    </source>
</evidence>
<dbReference type="SUPFAM" id="SSF51905">
    <property type="entry name" value="FAD/NAD(P)-binding domain"/>
    <property type="match status" value="1"/>
</dbReference>
<organism evidence="2 3">
    <name type="scientific">Microbispora cellulosiformans</name>
    <dbReference type="NCBI Taxonomy" id="2614688"/>
    <lineage>
        <taxon>Bacteria</taxon>
        <taxon>Bacillati</taxon>
        <taxon>Actinomycetota</taxon>
        <taxon>Actinomycetes</taxon>
        <taxon>Streptosporangiales</taxon>
        <taxon>Streptosporangiaceae</taxon>
        <taxon>Microbispora</taxon>
    </lineage>
</organism>
<protein>
    <submittedName>
        <fullName evidence="2">NAD(P)-binding protein</fullName>
    </submittedName>
</protein>
<dbReference type="Proteomes" id="UP000327011">
    <property type="component" value="Unassembled WGS sequence"/>
</dbReference>
<dbReference type="EMBL" id="VYTZ01000014">
    <property type="protein sequence ID" value="KAA9374828.1"/>
    <property type="molecule type" value="Genomic_DNA"/>
</dbReference>
<evidence type="ECO:0000313" key="2">
    <source>
        <dbReference type="EMBL" id="KAA9374828.1"/>
    </source>
</evidence>
<dbReference type="Gene3D" id="3.50.50.60">
    <property type="entry name" value="FAD/NAD(P)-binding domain"/>
    <property type="match status" value="2"/>
</dbReference>
<dbReference type="InterPro" id="IPR051691">
    <property type="entry name" value="Metab_Enz_Cyan_OpOx_G3PDH"/>
</dbReference>
<dbReference type="RefSeq" id="WP_150938265.1">
    <property type="nucleotide sequence ID" value="NZ_VYTZ01000014.1"/>
</dbReference>
<dbReference type="GO" id="GO:0016491">
    <property type="term" value="F:oxidoreductase activity"/>
    <property type="evidence" value="ECO:0007669"/>
    <property type="project" value="UniProtKB-KW"/>
</dbReference>
<reference evidence="2 3" key="1">
    <citation type="submission" date="2019-09" db="EMBL/GenBank/DDBJ databases">
        <title>Screening of Novel Bioactive Compounds from Soil-Associated.</title>
        <authorList>
            <person name="Gong X."/>
        </authorList>
    </citation>
    <scope>NUCLEOTIDE SEQUENCE [LARGE SCALE GENOMIC DNA]</scope>
    <source>
        <strain evidence="2 3">Gxj-6</strain>
    </source>
</reference>
<evidence type="ECO:0000256" key="1">
    <source>
        <dbReference type="ARBA" id="ARBA00023002"/>
    </source>
</evidence>
<dbReference type="Pfam" id="PF13450">
    <property type="entry name" value="NAD_binding_8"/>
    <property type="match status" value="1"/>
</dbReference>
<dbReference type="PANTHER" id="PTHR42949">
    <property type="entry name" value="ANAEROBIC GLYCEROL-3-PHOSPHATE DEHYDROGENASE SUBUNIT B"/>
    <property type="match status" value="1"/>
</dbReference>
<name>A0A5J5JX09_9ACTN</name>
<dbReference type="PANTHER" id="PTHR42949:SF3">
    <property type="entry name" value="ANAEROBIC GLYCEROL-3-PHOSPHATE DEHYDROGENASE SUBUNIT B"/>
    <property type="match status" value="1"/>
</dbReference>
<keyword evidence="1" id="KW-0560">Oxidoreductase</keyword>
<proteinExistence type="predicted"/>
<comment type="caution">
    <text evidence="2">The sequence shown here is derived from an EMBL/GenBank/DDBJ whole genome shotgun (WGS) entry which is preliminary data.</text>
</comment>
<dbReference type="PROSITE" id="PS51257">
    <property type="entry name" value="PROKAR_LIPOPROTEIN"/>
    <property type="match status" value="1"/>
</dbReference>
<dbReference type="AlphaFoldDB" id="A0A5J5JX09"/>
<keyword evidence="3" id="KW-1185">Reference proteome</keyword>
<accession>A0A5J5JX09</accession>
<dbReference type="PRINTS" id="PR00419">
    <property type="entry name" value="ADXRDTASE"/>
</dbReference>
<dbReference type="InterPro" id="IPR036188">
    <property type="entry name" value="FAD/NAD-bd_sf"/>
</dbReference>
<sequence length="279" mass="28893">MRAGHRAPHRARDGGVVSRLLVVGAGPSGLGCATELARSGGHDVLLIDRVPVAGGESGWDEPEVRDLVRAATDTGVGFRFGAAAAVWTDRRLLLTAPGEIRWVEGDHLFYAGGLRPATASDLNIVGERPAGVLPATVADHLLSTGVRLWKRAVVVGDGPWAPHIAERIRGAGGHVAAVGAGSPTWADQVVAGGTGLEVLGRERVHTLRVVDGTRVRDLVCDVVILAAGPLPNRNVDGALAEGAPHVTFVQPLDARGIAPRAQAGRAIAAHWSRTNGGNP</sequence>